<dbReference type="STRING" id="1051890.A0A3N4LTP9"/>
<evidence type="ECO:0000256" key="4">
    <source>
        <dbReference type="ARBA" id="ARBA00023136"/>
    </source>
</evidence>
<evidence type="ECO:0000259" key="6">
    <source>
        <dbReference type="Pfam" id="PF01284"/>
    </source>
</evidence>
<dbReference type="PANTHER" id="PTHR37451">
    <property type="entry name" value="MARVEL DOMAIN"/>
    <property type="match status" value="1"/>
</dbReference>
<dbReference type="InParanoid" id="A0A3N4LTP9"/>
<comment type="subcellular location">
    <subcellularLocation>
        <location evidence="1">Membrane</location>
        <topology evidence="1">Multi-pass membrane protein</topology>
    </subcellularLocation>
</comment>
<feature type="transmembrane region" description="Helical" evidence="5">
    <location>
        <begin position="75"/>
        <end position="99"/>
    </location>
</feature>
<keyword evidence="8" id="KW-1185">Reference proteome</keyword>
<evidence type="ECO:0000256" key="1">
    <source>
        <dbReference type="ARBA" id="ARBA00004141"/>
    </source>
</evidence>
<reference evidence="7 8" key="1">
    <citation type="journal article" date="2018" name="Nat. Ecol. Evol.">
        <title>Pezizomycetes genomes reveal the molecular basis of ectomycorrhizal truffle lifestyle.</title>
        <authorList>
            <person name="Murat C."/>
            <person name="Payen T."/>
            <person name="Noel B."/>
            <person name="Kuo A."/>
            <person name="Morin E."/>
            <person name="Chen J."/>
            <person name="Kohler A."/>
            <person name="Krizsan K."/>
            <person name="Balestrini R."/>
            <person name="Da Silva C."/>
            <person name="Montanini B."/>
            <person name="Hainaut M."/>
            <person name="Levati E."/>
            <person name="Barry K.W."/>
            <person name="Belfiori B."/>
            <person name="Cichocki N."/>
            <person name="Clum A."/>
            <person name="Dockter R.B."/>
            <person name="Fauchery L."/>
            <person name="Guy J."/>
            <person name="Iotti M."/>
            <person name="Le Tacon F."/>
            <person name="Lindquist E.A."/>
            <person name="Lipzen A."/>
            <person name="Malagnac F."/>
            <person name="Mello A."/>
            <person name="Molinier V."/>
            <person name="Miyauchi S."/>
            <person name="Poulain J."/>
            <person name="Riccioni C."/>
            <person name="Rubini A."/>
            <person name="Sitrit Y."/>
            <person name="Splivallo R."/>
            <person name="Traeger S."/>
            <person name="Wang M."/>
            <person name="Zifcakova L."/>
            <person name="Wipf D."/>
            <person name="Zambonelli A."/>
            <person name="Paolocci F."/>
            <person name="Nowrousian M."/>
            <person name="Ottonello S."/>
            <person name="Baldrian P."/>
            <person name="Spatafora J.W."/>
            <person name="Henrissat B."/>
            <person name="Nagy L.G."/>
            <person name="Aury J.M."/>
            <person name="Wincker P."/>
            <person name="Grigoriev I.V."/>
            <person name="Bonfante P."/>
            <person name="Martin F.M."/>
        </authorList>
    </citation>
    <scope>NUCLEOTIDE SEQUENCE [LARGE SCALE GENOMIC DNA]</scope>
    <source>
        <strain evidence="7 8">ATCC MYA-4762</strain>
    </source>
</reference>
<dbReference type="AlphaFoldDB" id="A0A3N4LTP9"/>
<sequence length="147" mass="16232">MALNPIPILRIVQGVLALIVVGTAGYVVNYYRQAPAPRKAPSEVNFLIWNFVWTVLALLYLGLAPTYVPNLYHKWAVVGVEGLSVLFWFCGWVAMAAWLGNATVCYGTVCGCARAAVVFSVFECQGNYGLECSAERRCRSWTYPTSI</sequence>
<proteinExistence type="predicted"/>
<dbReference type="EMBL" id="ML121535">
    <property type="protein sequence ID" value="RPB26293.1"/>
    <property type="molecule type" value="Genomic_DNA"/>
</dbReference>
<dbReference type="OrthoDB" id="2117453at2759"/>
<keyword evidence="2 5" id="KW-0812">Transmembrane</keyword>
<evidence type="ECO:0000313" key="7">
    <source>
        <dbReference type="EMBL" id="RPB26293.1"/>
    </source>
</evidence>
<keyword evidence="3 5" id="KW-1133">Transmembrane helix</keyword>
<keyword evidence="4 5" id="KW-0472">Membrane</keyword>
<evidence type="ECO:0000256" key="2">
    <source>
        <dbReference type="ARBA" id="ARBA00022692"/>
    </source>
</evidence>
<dbReference type="PANTHER" id="PTHR37451:SF1">
    <property type="entry name" value="MARVEL DOMAIN-CONTAINING PROTEIN"/>
    <property type="match status" value="1"/>
</dbReference>
<dbReference type="Proteomes" id="UP000267821">
    <property type="component" value="Unassembled WGS sequence"/>
</dbReference>
<name>A0A3N4LTP9_9PEZI</name>
<feature type="domain" description="MARVEL" evidence="6">
    <location>
        <begin position="5"/>
        <end position="124"/>
    </location>
</feature>
<dbReference type="Pfam" id="PF01284">
    <property type="entry name" value="MARVEL"/>
    <property type="match status" value="1"/>
</dbReference>
<dbReference type="GO" id="GO:0016020">
    <property type="term" value="C:membrane"/>
    <property type="evidence" value="ECO:0007669"/>
    <property type="project" value="UniProtKB-SubCell"/>
</dbReference>
<evidence type="ECO:0000256" key="5">
    <source>
        <dbReference type="SAM" id="Phobius"/>
    </source>
</evidence>
<evidence type="ECO:0000256" key="3">
    <source>
        <dbReference type="ARBA" id="ARBA00022989"/>
    </source>
</evidence>
<feature type="transmembrane region" description="Helical" evidence="5">
    <location>
        <begin position="44"/>
        <end position="63"/>
    </location>
</feature>
<protein>
    <recommendedName>
        <fullName evidence="6">MARVEL domain-containing protein</fullName>
    </recommendedName>
</protein>
<gene>
    <name evidence="7" type="ORF">L211DRAFT_707215</name>
</gene>
<accession>A0A3N4LTP9</accession>
<dbReference type="InterPro" id="IPR008253">
    <property type="entry name" value="Marvel"/>
</dbReference>
<feature type="transmembrane region" description="Helical" evidence="5">
    <location>
        <begin position="12"/>
        <end position="32"/>
    </location>
</feature>
<organism evidence="7 8">
    <name type="scientific">Terfezia boudieri ATCC MYA-4762</name>
    <dbReference type="NCBI Taxonomy" id="1051890"/>
    <lineage>
        <taxon>Eukaryota</taxon>
        <taxon>Fungi</taxon>
        <taxon>Dikarya</taxon>
        <taxon>Ascomycota</taxon>
        <taxon>Pezizomycotina</taxon>
        <taxon>Pezizomycetes</taxon>
        <taxon>Pezizales</taxon>
        <taxon>Pezizaceae</taxon>
        <taxon>Terfezia</taxon>
    </lineage>
</organism>
<evidence type="ECO:0000313" key="8">
    <source>
        <dbReference type="Proteomes" id="UP000267821"/>
    </source>
</evidence>